<evidence type="ECO:0000256" key="14">
    <source>
        <dbReference type="SAM" id="Coils"/>
    </source>
</evidence>
<organism evidence="22 23">
    <name type="scientific">Dendroctonus ponderosae</name>
    <name type="common">Mountain pine beetle</name>
    <dbReference type="NCBI Taxonomy" id="77166"/>
    <lineage>
        <taxon>Eukaryota</taxon>
        <taxon>Metazoa</taxon>
        <taxon>Ecdysozoa</taxon>
        <taxon>Arthropoda</taxon>
        <taxon>Hexapoda</taxon>
        <taxon>Insecta</taxon>
        <taxon>Pterygota</taxon>
        <taxon>Neoptera</taxon>
        <taxon>Endopterygota</taxon>
        <taxon>Coleoptera</taxon>
        <taxon>Polyphaga</taxon>
        <taxon>Cucujiformia</taxon>
        <taxon>Curculionidae</taxon>
        <taxon>Scolytinae</taxon>
        <taxon>Dendroctonus</taxon>
    </lineage>
</organism>
<dbReference type="InterPro" id="IPR035706">
    <property type="entry name" value="AAA_9"/>
</dbReference>
<dbReference type="InterPro" id="IPR043160">
    <property type="entry name" value="Dynein_C_barrel"/>
</dbReference>
<feature type="domain" description="Dynein heavy chain ATP-binding dynein motor region" evidence="18">
    <location>
        <begin position="798"/>
        <end position="983"/>
    </location>
</feature>
<dbReference type="Gene3D" id="1.20.920.30">
    <property type="match status" value="1"/>
</dbReference>
<keyword evidence="11" id="KW-0505">Motor protein</keyword>
<dbReference type="Gene3D" id="1.20.1270.280">
    <property type="match status" value="1"/>
</dbReference>
<keyword evidence="8" id="KW-0243">Dynein</keyword>
<dbReference type="FunFam" id="1.20.1270.280:FF:000003">
    <property type="entry name" value="Dynein axonemal heavy chain 17"/>
    <property type="match status" value="1"/>
</dbReference>
<dbReference type="GO" id="GO:0005930">
    <property type="term" value="C:axoneme"/>
    <property type="evidence" value="ECO:0007669"/>
    <property type="project" value="UniProtKB-SubCell"/>
</dbReference>
<keyword evidence="4" id="KW-0493">Microtubule</keyword>
<evidence type="ECO:0000259" key="19">
    <source>
        <dbReference type="Pfam" id="PF17857"/>
    </source>
</evidence>
<dbReference type="Gene3D" id="6.10.140.1060">
    <property type="match status" value="1"/>
</dbReference>
<dbReference type="InterPro" id="IPR024317">
    <property type="entry name" value="Dynein_heavy_chain_D4_dom"/>
</dbReference>
<dbReference type="Proteomes" id="UP000030742">
    <property type="component" value="Unassembled WGS sequence"/>
</dbReference>
<keyword evidence="3" id="KW-0963">Cytoplasm</keyword>
<keyword evidence="5" id="KW-0677">Repeat</keyword>
<dbReference type="GO" id="GO:0030286">
    <property type="term" value="C:dynein complex"/>
    <property type="evidence" value="ECO:0007669"/>
    <property type="project" value="UniProtKB-KW"/>
</dbReference>
<dbReference type="GO" id="GO:0005874">
    <property type="term" value="C:microtubule"/>
    <property type="evidence" value="ECO:0007669"/>
    <property type="project" value="UniProtKB-KW"/>
</dbReference>
<evidence type="ECO:0000256" key="7">
    <source>
        <dbReference type="ARBA" id="ARBA00022840"/>
    </source>
</evidence>
<feature type="domain" description="Dynein heavy chain C-terminal" evidence="21">
    <location>
        <begin position="1487"/>
        <end position="1774"/>
    </location>
</feature>
<evidence type="ECO:0000313" key="22">
    <source>
        <dbReference type="EMBL" id="ERL94272.1"/>
    </source>
</evidence>
<dbReference type="InterPro" id="IPR041658">
    <property type="entry name" value="AAA_lid_11"/>
</dbReference>
<keyword evidence="7" id="KW-0067">ATP-binding</keyword>
<dbReference type="InterPro" id="IPR042219">
    <property type="entry name" value="AAA_lid_11_sf"/>
</dbReference>
<keyword evidence="12" id="KW-0206">Cytoskeleton</keyword>
<dbReference type="GO" id="GO:0007018">
    <property type="term" value="P:microtubule-based movement"/>
    <property type="evidence" value="ECO:0007669"/>
    <property type="project" value="InterPro"/>
</dbReference>
<gene>
    <name evidence="22" type="ORF">D910_11553</name>
</gene>
<dbReference type="Gene3D" id="3.40.50.300">
    <property type="entry name" value="P-loop containing nucleotide triphosphate hydrolases"/>
    <property type="match status" value="3"/>
</dbReference>
<dbReference type="InterPro" id="IPR027417">
    <property type="entry name" value="P-loop_NTPase"/>
</dbReference>
<dbReference type="Pfam" id="PF12781">
    <property type="entry name" value="AAA_9"/>
    <property type="match status" value="2"/>
</dbReference>
<keyword evidence="9 14" id="KW-0175">Coiled coil</keyword>
<dbReference type="OrthoDB" id="447173at2759"/>
<dbReference type="InterPro" id="IPR024743">
    <property type="entry name" value="Dynein_HC_stalk"/>
</dbReference>
<dbReference type="FunFam" id="3.10.490.20:FF:000002">
    <property type="entry name" value="Dynein axonemal heavy chain 17"/>
    <property type="match status" value="1"/>
</dbReference>
<dbReference type="FunFam" id="3.40.50.300:FF:000411">
    <property type="entry name" value="dynein heavy chain 17, axonemal"/>
    <property type="match status" value="1"/>
</dbReference>
<comment type="similarity">
    <text evidence="2">Belongs to the dynein heavy chain family.</text>
</comment>
<accession>U4UMC9</accession>
<comment type="subcellular location">
    <subcellularLocation>
        <location evidence="1">Cytoplasm</location>
        <location evidence="1">Cytoskeleton</location>
        <location evidence="1">Cilium axoneme</location>
    </subcellularLocation>
</comment>
<dbReference type="STRING" id="77166.U4UMC9"/>
<keyword evidence="13" id="KW-0966">Cell projection</keyword>
<keyword evidence="10" id="KW-0969">Cilium</keyword>
<dbReference type="InterPro" id="IPR041589">
    <property type="entry name" value="DNAH3_AAA_lid_1"/>
</dbReference>
<evidence type="ECO:0000259" key="15">
    <source>
        <dbReference type="Pfam" id="PF03028"/>
    </source>
</evidence>
<dbReference type="PANTHER" id="PTHR46961:SF16">
    <property type="entry name" value="DYNEIN AXONEMAL HEAVY CHAIN 17-RELATED"/>
    <property type="match status" value="1"/>
</dbReference>
<evidence type="ECO:0000256" key="5">
    <source>
        <dbReference type="ARBA" id="ARBA00022737"/>
    </source>
</evidence>
<dbReference type="InterPro" id="IPR041228">
    <property type="entry name" value="Dynein_C"/>
</dbReference>
<evidence type="ECO:0000256" key="13">
    <source>
        <dbReference type="ARBA" id="ARBA00023273"/>
    </source>
</evidence>
<dbReference type="GO" id="GO:0051959">
    <property type="term" value="F:dynein light intermediate chain binding"/>
    <property type="evidence" value="ECO:0007669"/>
    <property type="project" value="InterPro"/>
</dbReference>
<dbReference type="FunFam" id="3.40.50.300:FF:000049">
    <property type="entry name" value="Dynein, axonemal, heavy chain 5"/>
    <property type="match status" value="1"/>
</dbReference>
<dbReference type="Pfam" id="PF17857">
    <property type="entry name" value="AAA_lid_1"/>
    <property type="match status" value="1"/>
</dbReference>
<evidence type="ECO:0000256" key="2">
    <source>
        <dbReference type="ARBA" id="ARBA00008887"/>
    </source>
</evidence>
<evidence type="ECO:0000256" key="3">
    <source>
        <dbReference type="ARBA" id="ARBA00022490"/>
    </source>
</evidence>
<dbReference type="Pfam" id="PF18199">
    <property type="entry name" value="Dynein_C"/>
    <property type="match status" value="1"/>
</dbReference>
<name>U4UMC9_DENPD</name>
<evidence type="ECO:0000259" key="18">
    <source>
        <dbReference type="Pfam" id="PF12781"/>
    </source>
</evidence>
<dbReference type="Gene3D" id="1.10.8.1220">
    <property type="match status" value="1"/>
</dbReference>
<dbReference type="Gene3D" id="3.10.490.20">
    <property type="match status" value="1"/>
</dbReference>
<evidence type="ECO:0000256" key="12">
    <source>
        <dbReference type="ARBA" id="ARBA00023212"/>
    </source>
</evidence>
<dbReference type="FunFam" id="1.20.920.20:FF:000003">
    <property type="entry name" value="Dynein axonemal heavy chain 17"/>
    <property type="match status" value="1"/>
</dbReference>
<evidence type="ECO:0000256" key="10">
    <source>
        <dbReference type="ARBA" id="ARBA00023069"/>
    </source>
</evidence>
<dbReference type="Gene3D" id="1.20.920.20">
    <property type="match status" value="1"/>
</dbReference>
<dbReference type="InterPro" id="IPR004273">
    <property type="entry name" value="Dynein_heavy_D6_P-loop"/>
</dbReference>
<dbReference type="Pfam" id="PF12780">
    <property type="entry name" value="AAA_8"/>
    <property type="match status" value="1"/>
</dbReference>
<dbReference type="GO" id="GO:0008569">
    <property type="term" value="F:minus-end-directed microtubule motor activity"/>
    <property type="evidence" value="ECO:0007669"/>
    <property type="project" value="InterPro"/>
</dbReference>
<dbReference type="Pfam" id="PF03028">
    <property type="entry name" value="Dynein_heavy"/>
    <property type="match status" value="1"/>
</dbReference>
<dbReference type="SUPFAM" id="SSF52540">
    <property type="entry name" value="P-loop containing nucleoside triphosphate hydrolases"/>
    <property type="match status" value="1"/>
</dbReference>
<dbReference type="Pfam" id="PF18198">
    <property type="entry name" value="AAA_lid_11"/>
    <property type="match status" value="1"/>
</dbReference>
<feature type="domain" description="Dynein heavy chain 3 AAA+ lid" evidence="19">
    <location>
        <begin position="2"/>
        <end position="56"/>
    </location>
</feature>
<evidence type="ECO:0000259" key="21">
    <source>
        <dbReference type="Pfam" id="PF18199"/>
    </source>
</evidence>
<evidence type="ECO:0000256" key="8">
    <source>
        <dbReference type="ARBA" id="ARBA00023017"/>
    </source>
</evidence>
<evidence type="ECO:0000256" key="6">
    <source>
        <dbReference type="ARBA" id="ARBA00022741"/>
    </source>
</evidence>
<feature type="domain" description="Dynein heavy chain region D6 P-loop" evidence="15">
    <location>
        <begin position="1192"/>
        <end position="1312"/>
    </location>
</feature>
<feature type="coiled-coil region" evidence="14">
    <location>
        <begin position="365"/>
        <end position="451"/>
    </location>
</feature>
<evidence type="ECO:0000259" key="16">
    <source>
        <dbReference type="Pfam" id="PF12777"/>
    </source>
</evidence>
<evidence type="ECO:0000256" key="4">
    <source>
        <dbReference type="ARBA" id="ARBA00022701"/>
    </source>
</evidence>
<feature type="non-terminal residue" evidence="22">
    <location>
        <position position="1775"/>
    </location>
</feature>
<dbReference type="PANTHER" id="PTHR46961">
    <property type="entry name" value="DYNEIN HEAVY CHAIN 1, AXONEMAL-LIKE PROTEIN"/>
    <property type="match status" value="1"/>
</dbReference>
<feature type="coiled-coil region" evidence="14">
    <location>
        <begin position="917"/>
        <end position="993"/>
    </location>
</feature>
<evidence type="ECO:0000256" key="9">
    <source>
        <dbReference type="ARBA" id="ARBA00023054"/>
    </source>
</evidence>
<evidence type="ECO:0000256" key="11">
    <source>
        <dbReference type="ARBA" id="ARBA00023175"/>
    </source>
</evidence>
<dbReference type="FunFam" id="1.10.8.720:FF:000002">
    <property type="entry name" value="Dynein heavy chain 9, axonemal"/>
    <property type="match status" value="1"/>
</dbReference>
<feature type="domain" description="Dynein heavy chain ATP-binding dynein motor region" evidence="18">
    <location>
        <begin position="744"/>
        <end position="776"/>
    </location>
</feature>
<feature type="domain" description="Dynein heavy chain AAA module D4" evidence="17">
    <location>
        <begin position="101"/>
        <end position="360"/>
    </location>
</feature>
<dbReference type="Gene3D" id="1.10.8.720">
    <property type="entry name" value="Region D6 of dynein motor"/>
    <property type="match status" value="1"/>
</dbReference>
<reference evidence="22 23" key="1">
    <citation type="journal article" date="2013" name="Genome Biol.">
        <title>Draft genome of the mountain pine beetle, Dendroctonus ponderosae Hopkins, a major forest pest.</title>
        <authorList>
            <person name="Keeling C.I."/>
            <person name="Yuen M.M."/>
            <person name="Liao N.Y."/>
            <person name="Docking T.R."/>
            <person name="Chan S.K."/>
            <person name="Taylor G.A."/>
            <person name="Palmquist D.L."/>
            <person name="Jackman S.D."/>
            <person name="Nguyen A."/>
            <person name="Li M."/>
            <person name="Henderson H."/>
            <person name="Janes J.K."/>
            <person name="Zhao Y."/>
            <person name="Pandoh P."/>
            <person name="Moore R."/>
            <person name="Sperling F.A."/>
            <person name="Huber D.P."/>
            <person name="Birol I."/>
            <person name="Jones S.J."/>
            <person name="Bohlmann J."/>
        </authorList>
    </citation>
    <scope>NUCLEOTIDE SEQUENCE</scope>
</reference>
<dbReference type="EMBL" id="KB632384">
    <property type="protein sequence ID" value="ERL94272.1"/>
    <property type="molecule type" value="Genomic_DNA"/>
</dbReference>
<dbReference type="InterPro" id="IPR026983">
    <property type="entry name" value="DHC"/>
</dbReference>
<dbReference type="Pfam" id="PF12777">
    <property type="entry name" value="MT"/>
    <property type="match status" value="1"/>
</dbReference>
<keyword evidence="6" id="KW-0547">Nucleotide-binding</keyword>
<dbReference type="FunFam" id="3.40.50.300:FF:001810">
    <property type="entry name" value="Cytoplasmic dynein 2 heavy chain 1"/>
    <property type="match status" value="1"/>
</dbReference>
<feature type="coiled-coil region" evidence="14">
    <location>
        <begin position="595"/>
        <end position="636"/>
    </location>
</feature>
<feature type="domain" description="Dynein heavy chain AAA lid" evidence="20">
    <location>
        <begin position="1344"/>
        <end position="1480"/>
    </location>
</feature>
<sequence>MDCLNQPSDLVRLWLHECQRVYGDKLTDEKDIDAFSKLQTDVFKKNFEEIDESVVFERPNIYCHFTGGIGEPKYMPIASWSNLNSLLNEAMSSYNDLVAAMNLVLFEDAMMHVCRINRILESPRGSSLLVGVGGSGKQSLARLAAFISSLEVSQVQLKKGYGVLDLKYELAALYLKSGLKNVGIMFLMTDAQVPNEQFLVLINDMLASGEVPDMFPDDEVENIIAGVRNEVKGAGMLDTRENCWKFFIDRVRKQLKFVLCFSPVGSTLRVRSRKFPAIINCTQINWFHEWPQEALVSVSLRFLQDLDVLPEELRESAARFMAYAHSSVNITSKMYLQNERRYNYTTPKSYLEQINLYSKLLRLKSKELQLKVERLENGLDKLRTTSIQVDKLKEKLAVQEIELKEKNDAADALIEIVGVETEKVSKEKRLADEEEEKVAIIAEEVSKKQQDCEEDLLKAEPALIAAQEALNTLNKANLTELKSFGSPPGAVTNVTAAVMVVLAPAAKIPKDRSWKAAKIVMAKVDAFLDALINYDKENIHPEIIKAIEPYLKDAEFEPEFVRSKSAAAAGLCAWVINIIKFYEVYCDVEPKRKALAAANAELAAAQEKLNSIKRKVASLESQLAKLTADFEKATREKLLCQQEADATNATIALANRLVGGLASENVRWAESVNSFLESGKMMPGDVLLTTAFISYVGCFTKQYRHDLMHKLWLPFIKSLDPNVPLTENIDALALLTDDTIIAVWHNEGLPSDRMSTENAAILINSDRWPLMIDPQVCLEHFHLLWTRKYMRCLLLCIKLQGIKWIKQKFGGDLKVIRLGQKGYLDVIENAIAQGVTVLVENIEETVDPVLDTLLGRNLIKKGKAIKIGDKEIEYNPNFRLILHTKLANPHYKPEMQAQATLINFTVTRDGLEDQLLAEVVKAERPDLEELKADLTKQQNDFKIMLKSLEDDLLSRLSSAGSNLLGDTTLVENLETTKRTAAEIEQKVAEAKITSVEIDQAREYYRPVAARASLLYFILNELNTINPIYQFSLKAIFQYTTRGLFESDKLIFTSQMTFQILLMSREIFTADLDFLLRFPIKPHVTSPVDFLSNTCWGGICSLATRDEFRNLDRDIENSPKRWKKLIECECPEREKFPQEWKSKTALQRLCMMRALRPDRMLYAMLAFIEEKLGAKYVGNKTMQFSKSYEETSPSTPIFFILSPGVNPLKDVEQLGETLGFTSEKLNFHNVSLGQGQESVAEKAMEIAAKQGHWVVLQNIHLVKKWLPSLEKHLEKHAQGSHPDYRVFMSAEPASSASGHIIPQGILESSIKITNEPPTGMQANIHKAFSNFNQETLEQCGKEAEFKVILFSLCYFHAVVAERRKFGPQGWNKIYPFNVGDLTISVFVLYNYLEANSKVPWEDLRYLFGEIMYGGHITDDWDRRLCITYLEEILQPELVDGELMLTPGFPAPPNTDYQGYLNYIDEALPPESPYLYGLHPNAEIGFLTTTADKLFRTVFEMQPRDAGTSGGTTVTREEKVKQTVDEMLEKLPEDFNMIEIMGKVEERTPYVIVAFQECERMNLLTGKMKQTLKELELGLKGELTITSDMEDLETAIFLDQVPPAWEQRAYPSLLGLTSWFVDLLLRIRELETWSTDFVLPASVWLGGFFNPQSLLTAIMQSTARRNELPLDKMCLQCDVTKKQKEEFTSAPRDGAYVHGLHMEGARWDVQAGIIMDSKLKELHPAMPVMNIKAITQDKQDLRNMYECPVYKTKTRGPTYVWTFNLKTKDKPAKWTLA</sequence>
<dbReference type="GO" id="GO:0005524">
    <property type="term" value="F:ATP binding"/>
    <property type="evidence" value="ECO:0007669"/>
    <property type="project" value="UniProtKB-KW"/>
</dbReference>
<evidence type="ECO:0000259" key="20">
    <source>
        <dbReference type="Pfam" id="PF18198"/>
    </source>
</evidence>
<evidence type="ECO:0008006" key="24">
    <source>
        <dbReference type="Google" id="ProtNLM"/>
    </source>
</evidence>
<feature type="domain" description="Dynein heavy chain coiled coil stalk" evidence="16">
    <location>
        <begin position="373"/>
        <end position="716"/>
    </location>
</feature>
<protein>
    <recommendedName>
        <fullName evidence="24">Dynein beta chain, ciliary</fullName>
    </recommendedName>
</protein>
<evidence type="ECO:0000259" key="17">
    <source>
        <dbReference type="Pfam" id="PF12780"/>
    </source>
</evidence>
<evidence type="ECO:0000256" key="1">
    <source>
        <dbReference type="ARBA" id="ARBA00004430"/>
    </source>
</evidence>
<proteinExistence type="inferred from homology"/>
<dbReference type="GO" id="GO:0045505">
    <property type="term" value="F:dynein intermediate chain binding"/>
    <property type="evidence" value="ECO:0007669"/>
    <property type="project" value="InterPro"/>
</dbReference>
<evidence type="ECO:0000313" key="23">
    <source>
        <dbReference type="Proteomes" id="UP000030742"/>
    </source>
</evidence>